<feature type="region of interest" description="Disordered" evidence="1">
    <location>
        <begin position="78"/>
        <end position="106"/>
    </location>
</feature>
<reference evidence="2" key="1">
    <citation type="journal article" date="2020" name="Stud. Mycol.">
        <title>101 Dothideomycetes genomes: a test case for predicting lifestyles and emergence of pathogens.</title>
        <authorList>
            <person name="Haridas S."/>
            <person name="Albert R."/>
            <person name="Binder M."/>
            <person name="Bloem J."/>
            <person name="Labutti K."/>
            <person name="Salamov A."/>
            <person name="Andreopoulos B."/>
            <person name="Baker S."/>
            <person name="Barry K."/>
            <person name="Bills G."/>
            <person name="Bluhm B."/>
            <person name="Cannon C."/>
            <person name="Castanera R."/>
            <person name="Culley D."/>
            <person name="Daum C."/>
            <person name="Ezra D."/>
            <person name="Gonzalez J."/>
            <person name="Henrissat B."/>
            <person name="Kuo A."/>
            <person name="Liang C."/>
            <person name="Lipzen A."/>
            <person name="Lutzoni F."/>
            <person name="Magnuson J."/>
            <person name="Mondo S."/>
            <person name="Nolan M."/>
            <person name="Ohm R."/>
            <person name="Pangilinan J."/>
            <person name="Park H.-J."/>
            <person name="Ramirez L."/>
            <person name="Alfaro M."/>
            <person name="Sun H."/>
            <person name="Tritt A."/>
            <person name="Yoshinaga Y."/>
            <person name="Zwiers L.-H."/>
            <person name="Turgeon B."/>
            <person name="Goodwin S."/>
            <person name="Spatafora J."/>
            <person name="Crous P."/>
            <person name="Grigoriev I."/>
        </authorList>
    </citation>
    <scope>NUCLEOTIDE SEQUENCE</scope>
    <source>
        <strain evidence="2">CBS 207.26</strain>
    </source>
</reference>
<feature type="compositionally biased region" description="Basic and acidic residues" evidence="1">
    <location>
        <begin position="78"/>
        <end position="92"/>
    </location>
</feature>
<dbReference type="Proteomes" id="UP000800200">
    <property type="component" value="Unassembled WGS sequence"/>
</dbReference>
<sequence length="144" mass="16553">MYPHKSIINAPLTAPPRNRVQKTSTSALIAVSPIKITKTGEYCRQQRFEVFENHNIETLPENASQPRDEWMMILKSARERSKTVSKKEDDGKTISSQPRSSTKRQTMMKVLKSLRKRFCAETTQTSPWEAYVQSLSKECVLVSY</sequence>
<accession>A0A6A6EIR1</accession>
<evidence type="ECO:0000313" key="3">
    <source>
        <dbReference type="Proteomes" id="UP000800200"/>
    </source>
</evidence>
<feature type="compositionally biased region" description="Polar residues" evidence="1">
    <location>
        <begin position="93"/>
        <end position="105"/>
    </location>
</feature>
<dbReference type="EMBL" id="ML994618">
    <property type="protein sequence ID" value="KAF2190529.1"/>
    <property type="molecule type" value="Genomic_DNA"/>
</dbReference>
<dbReference type="AlphaFoldDB" id="A0A6A6EIR1"/>
<proteinExistence type="predicted"/>
<evidence type="ECO:0000313" key="2">
    <source>
        <dbReference type="EMBL" id="KAF2190529.1"/>
    </source>
</evidence>
<protein>
    <submittedName>
        <fullName evidence="2">Uncharacterized protein</fullName>
    </submittedName>
</protein>
<name>A0A6A6EIR1_9PEZI</name>
<organism evidence="2 3">
    <name type="scientific">Zopfia rhizophila CBS 207.26</name>
    <dbReference type="NCBI Taxonomy" id="1314779"/>
    <lineage>
        <taxon>Eukaryota</taxon>
        <taxon>Fungi</taxon>
        <taxon>Dikarya</taxon>
        <taxon>Ascomycota</taxon>
        <taxon>Pezizomycotina</taxon>
        <taxon>Dothideomycetes</taxon>
        <taxon>Dothideomycetes incertae sedis</taxon>
        <taxon>Zopfiaceae</taxon>
        <taxon>Zopfia</taxon>
    </lineage>
</organism>
<evidence type="ECO:0000256" key="1">
    <source>
        <dbReference type="SAM" id="MobiDB-lite"/>
    </source>
</evidence>
<keyword evidence="3" id="KW-1185">Reference proteome</keyword>
<gene>
    <name evidence="2" type="ORF">K469DRAFT_387111</name>
</gene>